<dbReference type="Gene3D" id="3.40.50.720">
    <property type="entry name" value="NAD(P)-binding Rossmann-like Domain"/>
    <property type="match status" value="1"/>
</dbReference>
<feature type="domain" description="Gfo/Idh/MocA-like oxidoreductase N-terminal" evidence="3">
    <location>
        <begin position="6"/>
        <end position="103"/>
    </location>
</feature>
<dbReference type="GO" id="GO:0000166">
    <property type="term" value="F:nucleotide binding"/>
    <property type="evidence" value="ECO:0007669"/>
    <property type="project" value="InterPro"/>
</dbReference>
<reference evidence="5" key="2">
    <citation type="submission" date="2020-09" db="EMBL/GenBank/DDBJ databases">
        <authorList>
            <person name="Sun Q."/>
            <person name="Ohkuma M."/>
        </authorList>
    </citation>
    <scope>NUCLEOTIDE SEQUENCE</scope>
    <source>
        <strain evidence="5">JCM 19831</strain>
    </source>
</reference>
<dbReference type="Pfam" id="PF22725">
    <property type="entry name" value="GFO_IDH_MocA_C3"/>
    <property type="match status" value="1"/>
</dbReference>
<evidence type="ECO:0000259" key="3">
    <source>
        <dbReference type="Pfam" id="PF01408"/>
    </source>
</evidence>
<dbReference type="AlphaFoldDB" id="A0A917UFB5"/>
<dbReference type="GO" id="GO:0016491">
    <property type="term" value="F:oxidoreductase activity"/>
    <property type="evidence" value="ECO:0007669"/>
    <property type="project" value="UniProtKB-KW"/>
</dbReference>
<evidence type="ECO:0000313" key="5">
    <source>
        <dbReference type="EMBL" id="GGM87019.1"/>
    </source>
</evidence>
<dbReference type="InterPro" id="IPR000683">
    <property type="entry name" value="Gfo/Idh/MocA-like_OxRdtase_N"/>
</dbReference>
<dbReference type="PANTHER" id="PTHR22604">
    <property type="entry name" value="OXIDOREDUCTASES"/>
    <property type="match status" value="1"/>
</dbReference>
<dbReference type="EMBL" id="BMPI01000109">
    <property type="protein sequence ID" value="GGM87019.1"/>
    <property type="molecule type" value="Genomic_DNA"/>
</dbReference>
<name>A0A917UFB5_9ACTN</name>
<feature type="domain" description="GFO/IDH/MocA-like oxidoreductase" evidence="4">
    <location>
        <begin position="114"/>
        <end position="230"/>
    </location>
</feature>
<sequence length="302" mass="32498">MLPALVAEPAVDLVAVASRTPQRAREFAAAFDCAAVTGYEALLDRADIDAVYVPLPAGLHADWVRAALQAGKHVLVEKPAVTRQPDAVELVALAERRGLALMESFMFLHHSQHATVRRLVEAGAIGRVLAFTCDFGIPPRPAGDIRNDPRLGGGALNDIGVYPLRASRLFLGPDLHVVGATSVIDERHRVDVAGAVLLRGAAGASAQLAYGFRHSYRSAYALWGDGGRLELSRAFTPPAHWLPVVRLERADLVEERLLAPDDQFGNVVRAFDRAVREGPVRLAEGAEILRQAELVEAVRAAA</sequence>
<evidence type="ECO:0000259" key="4">
    <source>
        <dbReference type="Pfam" id="PF22725"/>
    </source>
</evidence>
<comment type="similarity">
    <text evidence="1">Belongs to the Gfo/Idh/MocA family.</text>
</comment>
<evidence type="ECO:0000256" key="1">
    <source>
        <dbReference type="ARBA" id="ARBA00010928"/>
    </source>
</evidence>
<dbReference type="Pfam" id="PF01408">
    <property type="entry name" value="GFO_IDH_MocA"/>
    <property type="match status" value="1"/>
</dbReference>
<reference evidence="5" key="1">
    <citation type="journal article" date="2014" name="Int. J. Syst. Evol. Microbiol.">
        <title>Complete genome sequence of Corynebacterium casei LMG S-19264T (=DSM 44701T), isolated from a smear-ripened cheese.</title>
        <authorList>
            <consortium name="US DOE Joint Genome Institute (JGI-PGF)"/>
            <person name="Walter F."/>
            <person name="Albersmeier A."/>
            <person name="Kalinowski J."/>
            <person name="Ruckert C."/>
        </authorList>
    </citation>
    <scope>NUCLEOTIDE SEQUENCE</scope>
    <source>
        <strain evidence="5">JCM 19831</strain>
    </source>
</reference>
<dbReference type="Proteomes" id="UP000642070">
    <property type="component" value="Unassembled WGS sequence"/>
</dbReference>
<organism evidence="5 6">
    <name type="scientific">Dactylosporangium sucinum</name>
    <dbReference type="NCBI Taxonomy" id="1424081"/>
    <lineage>
        <taxon>Bacteria</taxon>
        <taxon>Bacillati</taxon>
        <taxon>Actinomycetota</taxon>
        <taxon>Actinomycetes</taxon>
        <taxon>Micromonosporales</taxon>
        <taxon>Micromonosporaceae</taxon>
        <taxon>Dactylosporangium</taxon>
    </lineage>
</organism>
<dbReference type="SUPFAM" id="SSF55347">
    <property type="entry name" value="Glyceraldehyde-3-phosphate dehydrogenase-like, C-terminal domain"/>
    <property type="match status" value="1"/>
</dbReference>
<accession>A0A917UFB5</accession>
<dbReference type="PANTHER" id="PTHR22604:SF105">
    <property type="entry name" value="TRANS-1,2-DIHYDROBENZENE-1,2-DIOL DEHYDROGENASE"/>
    <property type="match status" value="1"/>
</dbReference>
<dbReference type="InterPro" id="IPR050984">
    <property type="entry name" value="Gfo/Idh/MocA_domain"/>
</dbReference>
<protein>
    <submittedName>
        <fullName evidence="5">Oxidoreductase</fullName>
    </submittedName>
</protein>
<keyword evidence="6" id="KW-1185">Reference proteome</keyword>
<evidence type="ECO:0000313" key="6">
    <source>
        <dbReference type="Proteomes" id="UP000642070"/>
    </source>
</evidence>
<dbReference type="InterPro" id="IPR036291">
    <property type="entry name" value="NAD(P)-bd_dom_sf"/>
</dbReference>
<comment type="caution">
    <text evidence="5">The sequence shown here is derived from an EMBL/GenBank/DDBJ whole genome shotgun (WGS) entry which is preliminary data.</text>
</comment>
<proteinExistence type="inferred from homology"/>
<gene>
    <name evidence="5" type="ORF">GCM10007977_106160</name>
</gene>
<evidence type="ECO:0000256" key="2">
    <source>
        <dbReference type="ARBA" id="ARBA00023002"/>
    </source>
</evidence>
<dbReference type="Gene3D" id="3.30.360.10">
    <property type="entry name" value="Dihydrodipicolinate Reductase, domain 2"/>
    <property type="match status" value="1"/>
</dbReference>
<dbReference type="SUPFAM" id="SSF51735">
    <property type="entry name" value="NAD(P)-binding Rossmann-fold domains"/>
    <property type="match status" value="1"/>
</dbReference>
<keyword evidence="2" id="KW-0560">Oxidoreductase</keyword>
<dbReference type="InterPro" id="IPR055170">
    <property type="entry name" value="GFO_IDH_MocA-like_dom"/>
</dbReference>